<keyword evidence="3" id="KW-0378">Hydrolase</keyword>
<comment type="cofactor">
    <cofactor evidence="1">
        <name>Zn(2+)</name>
        <dbReference type="ChEBI" id="CHEBI:29105"/>
    </cofactor>
</comment>
<keyword evidence="4" id="KW-0862">Zinc</keyword>
<keyword evidence="2" id="KW-0479">Metal-binding</keyword>
<dbReference type="Pfam" id="PF18089">
    <property type="entry name" value="DAPG_hydrolase"/>
    <property type="match status" value="1"/>
</dbReference>
<evidence type="ECO:0000256" key="2">
    <source>
        <dbReference type="ARBA" id="ARBA00022723"/>
    </source>
</evidence>
<dbReference type="RefSeq" id="WP_073992868.1">
    <property type="nucleotide sequence ID" value="NZ_FQYT01000005.1"/>
</dbReference>
<gene>
    <name evidence="7" type="ORF">SAMN02745691_00590</name>
</gene>
<feature type="domain" description="DAPG hydrolase PhiG" evidence="6">
    <location>
        <begin position="46"/>
        <end position="255"/>
    </location>
</feature>
<sequence>MKKVAVTREEKALPYYKYFNREMAEAPAEKVKIGEGPQNDPRNGVKLEDRNKYLSGEAPGFEVGFCVMENGTGLVANKTFMQGVTGEMLDWWFPWHSVGSDLRYKIWDNEDHYFAKADKVEYVVDPNVPNSQKTWGVNHQILEDIGSGPEPLLLCFKRPKDMGFDESILGTEKCASLVCGYGIGTPAIMVHKWYPVEGGVMFESRFWIGYTAKDGEFIKVVPEGQAIPEIVTRKLFQHNIKEYTNLANFLPEIYAEEKDNF</sequence>
<dbReference type="Proteomes" id="UP000184342">
    <property type="component" value="Unassembled WGS sequence"/>
</dbReference>
<evidence type="ECO:0000313" key="7">
    <source>
        <dbReference type="EMBL" id="SHI64525.1"/>
    </source>
</evidence>
<dbReference type="GO" id="GO:0016787">
    <property type="term" value="F:hydrolase activity"/>
    <property type="evidence" value="ECO:0007669"/>
    <property type="project" value="UniProtKB-KW"/>
</dbReference>
<proteinExistence type="inferred from homology"/>
<protein>
    <recommendedName>
        <fullName evidence="6">DAPG hydrolase PhiG domain-containing protein</fullName>
    </recommendedName>
</protein>
<organism evidence="7 8">
    <name type="scientific">Parasporobacterium paucivorans DSM 15970</name>
    <dbReference type="NCBI Taxonomy" id="1122934"/>
    <lineage>
        <taxon>Bacteria</taxon>
        <taxon>Bacillati</taxon>
        <taxon>Bacillota</taxon>
        <taxon>Clostridia</taxon>
        <taxon>Lachnospirales</taxon>
        <taxon>Lachnospiraceae</taxon>
        <taxon>Parasporobacterium</taxon>
    </lineage>
</organism>
<evidence type="ECO:0000256" key="3">
    <source>
        <dbReference type="ARBA" id="ARBA00022801"/>
    </source>
</evidence>
<evidence type="ECO:0000256" key="1">
    <source>
        <dbReference type="ARBA" id="ARBA00001947"/>
    </source>
</evidence>
<comment type="similarity">
    <text evidence="5">Belongs to the DAPG/phloretin hydrolase family.</text>
</comment>
<reference evidence="7 8" key="1">
    <citation type="submission" date="2016-11" db="EMBL/GenBank/DDBJ databases">
        <authorList>
            <person name="Jaros S."/>
            <person name="Januszkiewicz K."/>
            <person name="Wedrychowicz H."/>
        </authorList>
    </citation>
    <scope>NUCLEOTIDE SEQUENCE [LARGE SCALE GENOMIC DNA]</scope>
    <source>
        <strain evidence="7 8">DSM 15970</strain>
    </source>
</reference>
<evidence type="ECO:0000256" key="5">
    <source>
        <dbReference type="ARBA" id="ARBA00023459"/>
    </source>
</evidence>
<dbReference type="GO" id="GO:0046872">
    <property type="term" value="F:metal ion binding"/>
    <property type="evidence" value="ECO:0007669"/>
    <property type="project" value="UniProtKB-KW"/>
</dbReference>
<dbReference type="OrthoDB" id="2052122at2"/>
<accession>A0A1M6CTW9</accession>
<evidence type="ECO:0000259" key="6">
    <source>
        <dbReference type="Pfam" id="PF18089"/>
    </source>
</evidence>
<dbReference type="STRING" id="1122934.SAMN02745691_00590"/>
<evidence type="ECO:0000256" key="4">
    <source>
        <dbReference type="ARBA" id="ARBA00022833"/>
    </source>
</evidence>
<dbReference type="AlphaFoldDB" id="A0A1M6CTW9"/>
<keyword evidence="8" id="KW-1185">Reference proteome</keyword>
<evidence type="ECO:0000313" key="8">
    <source>
        <dbReference type="Proteomes" id="UP000184342"/>
    </source>
</evidence>
<dbReference type="InterPro" id="IPR041526">
    <property type="entry name" value="DAPG_hydrolase"/>
</dbReference>
<name>A0A1M6CTW9_9FIRM</name>
<dbReference type="EMBL" id="FQYT01000005">
    <property type="protein sequence ID" value="SHI64525.1"/>
    <property type="molecule type" value="Genomic_DNA"/>
</dbReference>